<organism evidence="1 2">
    <name type="scientific">Antarcticirhabdus aurantiaca</name>
    <dbReference type="NCBI Taxonomy" id="2606717"/>
    <lineage>
        <taxon>Bacteria</taxon>
        <taxon>Pseudomonadati</taxon>
        <taxon>Pseudomonadota</taxon>
        <taxon>Alphaproteobacteria</taxon>
        <taxon>Hyphomicrobiales</taxon>
        <taxon>Aurantimonadaceae</taxon>
        <taxon>Antarcticirhabdus</taxon>
    </lineage>
</organism>
<sequence length="240" mass="26829">MTQPLPRRRLGFVPFEARRRLGRHRQSQTSLAGAPTIAGSAWKRRFDVVFAAAVLLALAPLLLLIAAGLLIADGRPIFYSQRRIGRNGQMFSCLKFRSMVKDADAQLQALLASSPSCRAEWDETQKLRSDPRIHWMGRILRKTSLDELPQFINVLRGDMSVVGPRPIVQSEVARYGQDFAHYKSVRPGVTGLWQVSGRNELSYNERVALDVRYASNVSFSEDLRIISKTVGIVALGTGDH</sequence>
<evidence type="ECO:0000313" key="2">
    <source>
        <dbReference type="Proteomes" id="UP001163223"/>
    </source>
</evidence>
<protein>
    <submittedName>
        <fullName evidence="1">Sugar transferase</fullName>
    </submittedName>
</protein>
<name>A0ACD4NQY9_9HYPH</name>
<gene>
    <name evidence="1" type="ORF">OXU80_02660</name>
</gene>
<reference evidence="1" key="1">
    <citation type="submission" date="2022-11" db="EMBL/GenBank/DDBJ databases">
        <title>beta-Carotene-producing bacterium, Jeongeuplla avenae sp. nov., alleviates the salt stress of Arabidopsis seedlings.</title>
        <authorList>
            <person name="Jiang L."/>
            <person name="Lee J."/>
        </authorList>
    </citation>
    <scope>NUCLEOTIDE SEQUENCE</scope>
    <source>
        <strain evidence="1">DY_R2A_6</strain>
    </source>
</reference>
<accession>A0ACD4NQY9</accession>
<keyword evidence="1" id="KW-0808">Transferase</keyword>
<dbReference type="EMBL" id="CP113520">
    <property type="protein sequence ID" value="WAJ29164.1"/>
    <property type="molecule type" value="Genomic_DNA"/>
</dbReference>
<evidence type="ECO:0000313" key="1">
    <source>
        <dbReference type="EMBL" id="WAJ29164.1"/>
    </source>
</evidence>
<dbReference type="Proteomes" id="UP001163223">
    <property type="component" value="Chromosome"/>
</dbReference>
<proteinExistence type="predicted"/>
<keyword evidence="2" id="KW-1185">Reference proteome</keyword>